<dbReference type="AlphaFoldDB" id="A0A7S1BBG1"/>
<proteinExistence type="predicted"/>
<gene>
    <name evidence="1" type="ORF">CHYS00102_LOCUS7175</name>
</gene>
<evidence type="ECO:0000313" key="1">
    <source>
        <dbReference type="EMBL" id="CAD8879990.1"/>
    </source>
</evidence>
<reference evidence="1" key="1">
    <citation type="submission" date="2021-01" db="EMBL/GenBank/DDBJ databases">
        <authorList>
            <person name="Corre E."/>
            <person name="Pelletier E."/>
            <person name="Niang G."/>
            <person name="Scheremetjew M."/>
            <person name="Finn R."/>
            <person name="Kale V."/>
            <person name="Holt S."/>
            <person name="Cochrane G."/>
            <person name="Meng A."/>
            <person name="Brown T."/>
            <person name="Cohen L."/>
        </authorList>
    </citation>
    <scope>NUCLEOTIDE SEQUENCE</scope>
    <source>
        <strain evidence="1">308</strain>
    </source>
</reference>
<organism evidence="1">
    <name type="scientific">Corethron hystrix</name>
    <dbReference type="NCBI Taxonomy" id="216773"/>
    <lineage>
        <taxon>Eukaryota</taxon>
        <taxon>Sar</taxon>
        <taxon>Stramenopiles</taxon>
        <taxon>Ochrophyta</taxon>
        <taxon>Bacillariophyta</taxon>
        <taxon>Coscinodiscophyceae</taxon>
        <taxon>Corethrophycidae</taxon>
        <taxon>Corethrales</taxon>
        <taxon>Corethraceae</taxon>
        <taxon>Corethron</taxon>
    </lineage>
</organism>
<dbReference type="EMBL" id="HBFR01009920">
    <property type="protein sequence ID" value="CAD8879990.1"/>
    <property type="molecule type" value="Transcribed_RNA"/>
</dbReference>
<sequence>MATDDEYLYPLSQFRKRIAYANAFGTDFVVPVGTGVFLHKNSDFIHTLKKNELNQSFSMLVGVFTTENLYTDGYHTSSKTKNIIDDENSQDELLNMSIRLDSLGWTKKVFDVRKTLPSIPSPKSVISGIIRPLFNGNQMEERLRSKDLLDIFSTGNSLVFPAGHNMIVALSKNNFHSVLNKGGRPIMDHLALEIINNVLEIQD</sequence>
<accession>A0A7S1BBG1</accession>
<name>A0A7S1BBG1_9STRA</name>
<protein>
    <submittedName>
        <fullName evidence="1">Uncharacterized protein</fullName>
    </submittedName>
</protein>